<evidence type="ECO:0000313" key="2">
    <source>
        <dbReference type="Proteomes" id="UP000299102"/>
    </source>
</evidence>
<name>A0A4C1W804_EUMVA</name>
<comment type="caution">
    <text evidence="1">The sequence shown here is derived from an EMBL/GenBank/DDBJ whole genome shotgun (WGS) entry which is preliminary data.</text>
</comment>
<dbReference type="Proteomes" id="UP000299102">
    <property type="component" value="Unassembled WGS sequence"/>
</dbReference>
<evidence type="ECO:0000313" key="1">
    <source>
        <dbReference type="EMBL" id="GBP46257.1"/>
    </source>
</evidence>
<gene>
    <name evidence="1" type="ORF">EVAR_30386_1</name>
</gene>
<dbReference type="AlphaFoldDB" id="A0A4C1W804"/>
<sequence length="191" mass="21514">MRLSLDVANLTAAEKWTCPSGGYYSLTEYKIERTGVGIGNNTVIKKSSNFEIMADSETGPRKRWRRFVLRPPRAELRAKASAKYSSFCCPRTAQRWSYAPGNQIHFSCPSKWILLGVRRSQHEARLRADLPSHTVALGRVERWRTGDAALAVVGLFIVLLLKHCSAAYLRRSLSSVKRLALDLVLHGLQCR</sequence>
<protein>
    <submittedName>
        <fullName evidence="1">Uncharacterized protein</fullName>
    </submittedName>
</protein>
<dbReference type="EMBL" id="BGZK01000480">
    <property type="protein sequence ID" value="GBP46257.1"/>
    <property type="molecule type" value="Genomic_DNA"/>
</dbReference>
<accession>A0A4C1W804</accession>
<proteinExistence type="predicted"/>
<organism evidence="1 2">
    <name type="scientific">Eumeta variegata</name>
    <name type="common">Bagworm moth</name>
    <name type="synonym">Eumeta japonica</name>
    <dbReference type="NCBI Taxonomy" id="151549"/>
    <lineage>
        <taxon>Eukaryota</taxon>
        <taxon>Metazoa</taxon>
        <taxon>Ecdysozoa</taxon>
        <taxon>Arthropoda</taxon>
        <taxon>Hexapoda</taxon>
        <taxon>Insecta</taxon>
        <taxon>Pterygota</taxon>
        <taxon>Neoptera</taxon>
        <taxon>Endopterygota</taxon>
        <taxon>Lepidoptera</taxon>
        <taxon>Glossata</taxon>
        <taxon>Ditrysia</taxon>
        <taxon>Tineoidea</taxon>
        <taxon>Psychidae</taxon>
        <taxon>Oiketicinae</taxon>
        <taxon>Eumeta</taxon>
    </lineage>
</organism>
<keyword evidence="2" id="KW-1185">Reference proteome</keyword>
<reference evidence="1 2" key="1">
    <citation type="journal article" date="2019" name="Commun. Biol.">
        <title>The bagworm genome reveals a unique fibroin gene that provides high tensile strength.</title>
        <authorList>
            <person name="Kono N."/>
            <person name="Nakamura H."/>
            <person name="Ohtoshi R."/>
            <person name="Tomita M."/>
            <person name="Numata K."/>
            <person name="Arakawa K."/>
        </authorList>
    </citation>
    <scope>NUCLEOTIDE SEQUENCE [LARGE SCALE GENOMIC DNA]</scope>
</reference>